<accession>A0A1Q5Q4L2</accession>
<evidence type="ECO:0000313" key="2">
    <source>
        <dbReference type="Proteomes" id="UP000185628"/>
    </source>
</evidence>
<protein>
    <submittedName>
        <fullName evidence="1">Uncharacterized protein</fullName>
    </submittedName>
</protein>
<reference evidence="2" key="1">
    <citation type="submission" date="2016-12" db="EMBL/GenBank/DDBJ databases">
        <authorList>
            <person name="Meng X."/>
        </authorList>
    </citation>
    <scope>NUCLEOTIDE SEQUENCE [LARGE SCALE GENOMIC DNA]</scope>
    <source>
        <strain evidence="2">DSM 19116</strain>
    </source>
</reference>
<name>A0A1Q5Q4L2_9ACTO</name>
<dbReference type="Proteomes" id="UP000185628">
    <property type="component" value="Unassembled WGS sequence"/>
</dbReference>
<gene>
    <name evidence="1" type="ORF">BSZ39_03315</name>
</gene>
<proteinExistence type="predicted"/>
<keyword evidence="2" id="KW-1185">Reference proteome</keyword>
<evidence type="ECO:0000313" key="1">
    <source>
        <dbReference type="EMBL" id="OKL54570.1"/>
    </source>
</evidence>
<organism evidence="1 2">
    <name type="scientific">Bowdeniella nasicola</name>
    <dbReference type="NCBI Taxonomy" id="208480"/>
    <lineage>
        <taxon>Bacteria</taxon>
        <taxon>Bacillati</taxon>
        <taxon>Actinomycetota</taxon>
        <taxon>Actinomycetes</taxon>
        <taxon>Actinomycetales</taxon>
        <taxon>Actinomycetaceae</taxon>
        <taxon>Bowdeniella</taxon>
    </lineage>
</organism>
<dbReference type="AlphaFoldDB" id="A0A1Q5Q4L2"/>
<dbReference type="EMBL" id="MQVR01000012">
    <property type="protein sequence ID" value="OKL54570.1"/>
    <property type="molecule type" value="Genomic_DNA"/>
</dbReference>
<sequence length="129" mass="13557">MVADDERVVADEVEGRSHRMLVEAELVLLHGQVGQRRALDGVAIVDHQDGIRALRGSALGLNDGIDAGEAQFLTFGVGCVSEVIPVHDVAMDVGRRQKIQLDGVPGCGAGGHDGRCGECRSSEGSRDNA</sequence>
<comment type="caution">
    <text evidence="1">The sequence shown here is derived from an EMBL/GenBank/DDBJ whole genome shotgun (WGS) entry which is preliminary data.</text>
</comment>